<name>A0ABW4HFM2_9FLAO</name>
<evidence type="ECO:0000313" key="1">
    <source>
        <dbReference type="EMBL" id="MFD1604179.1"/>
    </source>
</evidence>
<comment type="caution">
    <text evidence="1">The sequence shown here is derived from an EMBL/GenBank/DDBJ whole genome shotgun (WGS) entry which is preliminary data.</text>
</comment>
<organism evidence="1 2">
    <name type="scientific">Flavobacterium artemisiae</name>
    <dbReference type="NCBI Taxonomy" id="2126556"/>
    <lineage>
        <taxon>Bacteria</taxon>
        <taxon>Pseudomonadati</taxon>
        <taxon>Bacteroidota</taxon>
        <taxon>Flavobacteriia</taxon>
        <taxon>Flavobacteriales</taxon>
        <taxon>Flavobacteriaceae</taxon>
        <taxon>Flavobacterium</taxon>
    </lineage>
</organism>
<accession>A0ABW4HFM2</accession>
<dbReference type="EMBL" id="JBHUDZ010000012">
    <property type="protein sequence ID" value="MFD1604179.1"/>
    <property type="molecule type" value="Genomic_DNA"/>
</dbReference>
<protein>
    <submittedName>
        <fullName evidence="1">Uncharacterized protein</fullName>
    </submittedName>
</protein>
<keyword evidence="2" id="KW-1185">Reference proteome</keyword>
<dbReference type="RefSeq" id="WP_379814441.1">
    <property type="nucleotide sequence ID" value="NZ_JBHUDZ010000012.1"/>
</dbReference>
<sequence length="102" mass="11910">MKSSISASTNFNSTKHFDTQSNANLIDAEFYTKKQSSTSMVDLYHKHHDEPDFDCEFLSISNYYEESDNTIDSEDGEDLADLYNDNQWDVDIYDPYLESTYF</sequence>
<evidence type="ECO:0000313" key="2">
    <source>
        <dbReference type="Proteomes" id="UP001597138"/>
    </source>
</evidence>
<dbReference type="Proteomes" id="UP001597138">
    <property type="component" value="Unassembled WGS sequence"/>
</dbReference>
<gene>
    <name evidence="1" type="ORF">ACFSC2_15665</name>
</gene>
<reference evidence="2" key="1">
    <citation type="journal article" date="2019" name="Int. J. Syst. Evol. Microbiol.">
        <title>The Global Catalogue of Microorganisms (GCM) 10K type strain sequencing project: providing services to taxonomists for standard genome sequencing and annotation.</title>
        <authorList>
            <consortium name="The Broad Institute Genomics Platform"/>
            <consortium name="The Broad Institute Genome Sequencing Center for Infectious Disease"/>
            <person name="Wu L."/>
            <person name="Ma J."/>
        </authorList>
    </citation>
    <scope>NUCLEOTIDE SEQUENCE [LARGE SCALE GENOMIC DNA]</scope>
    <source>
        <strain evidence="2">CCUG 70865</strain>
    </source>
</reference>
<proteinExistence type="predicted"/>